<evidence type="ECO:0000313" key="1">
    <source>
        <dbReference type="EMBL" id="QQK07063.1"/>
    </source>
</evidence>
<accession>A0AC61MPJ4</accession>
<gene>
    <name evidence="1" type="primary">rplR</name>
    <name evidence="1" type="ORF">JFY71_06860</name>
</gene>
<organism evidence="1 2">
    <name type="scientific">Miniphocaeibacter halophilus</name>
    <dbReference type="NCBI Taxonomy" id="2931922"/>
    <lineage>
        <taxon>Bacteria</taxon>
        <taxon>Bacillati</taxon>
        <taxon>Bacillota</taxon>
        <taxon>Tissierellia</taxon>
        <taxon>Tissierellales</taxon>
        <taxon>Peptoniphilaceae</taxon>
        <taxon>Miniphocaeibacter</taxon>
    </lineage>
</organism>
<name>A0AC61MPJ4_9FIRM</name>
<sequence length="122" mass="13429">MLKQINKEANRKARHARVRKKLSGTPQKPRLNVYKSNANIYAQIIDDIAGTTLVSASTLDKDIKSGLSNSSNKEAAKMVGDVIGKRALEKGIEEVVFDRSGYKYHGKVKELAEAARNAGLKF</sequence>
<proteinExistence type="predicted"/>
<dbReference type="EMBL" id="CP066744">
    <property type="protein sequence ID" value="QQK07063.1"/>
    <property type="molecule type" value="Genomic_DNA"/>
</dbReference>
<keyword evidence="1" id="KW-0689">Ribosomal protein</keyword>
<protein>
    <submittedName>
        <fullName evidence="1">50S ribosomal protein L18</fullName>
    </submittedName>
</protein>
<evidence type="ECO:0000313" key="2">
    <source>
        <dbReference type="Proteomes" id="UP000595814"/>
    </source>
</evidence>
<keyword evidence="1" id="KW-0687">Ribonucleoprotein</keyword>
<keyword evidence="2" id="KW-1185">Reference proteome</keyword>
<dbReference type="Proteomes" id="UP000595814">
    <property type="component" value="Chromosome"/>
</dbReference>
<reference evidence="1 2" key="1">
    <citation type="journal article" date="2022" name="Int. J. Syst. Evol. Microbiol.">
        <title>Miniphocaeibacter halophilus sp. nov., an ammonium-tolerant acetate-producing bacterium isolated from a biogas system.</title>
        <authorList>
            <person name="Schnurer A."/>
            <person name="Singh A."/>
            <person name="Bi S."/>
            <person name="Qiao W."/>
            <person name="Westerholm M."/>
        </authorList>
    </citation>
    <scope>NUCLEOTIDE SEQUENCE [LARGE SCALE GENOMIC DNA]</scope>
    <source>
        <strain evidence="1 2">AMB_01</strain>
    </source>
</reference>